<protein>
    <submittedName>
        <fullName evidence="1">Uncharacterized protein</fullName>
    </submittedName>
</protein>
<dbReference type="EMBL" id="MFCP01000025">
    <property type="protein sequence ID" value="OGE27995.1"/>
    <property type="molecule type" value="Genomic_DNA"/>
</dbReference>
<dbReference type="PROSITE" id="PS51318">
    <property type="entry name" value="TAT"/>
    <property type="match status" value="1"/>
</dbReference>
<name>A0A1F5JH78_9BACT</name>
<organism evidence="1 2">
    <name type="scientific">Candidatus Daviesbacteria bacterium RIFCSPHIGHO2_01_FULL_40_11</name>
    <dbReference type="NCBI Taxonomy" id="1797762"/>
    <lineage>
        <taxon>Bacteria</taxon>
        <taxon>Candidatus Daviesiibacteriota</taxon>
    </lineage>
</organism>
<reference evidence="1 2" key="1">
    <citation type="journal article" date="2016" name="Nat. Commun.">
        <title>Thousands of microbial genomes shed light on interconnected biogeochemical processes in an aquifer system.</title>
        <authorList>
            <person name="Anantharaman K."/>
            <person name="Brown C.T."/>
            <person name="Hug L.A."/>
            <person name="Sharon I."/>
            <person name="Castelle C.J."/>
            <person name="Probst A.J."/>
            <person name="Thomas B.C."/>
            <person name="Singh A."/>
            <person name="Wilkins M.J."/>
            <person name="Karaoz U."/>
            <person name="Brodie E.L."/>
            <person name="Williams K.H."/>
            <person name="Hubbard S.S."/>
            <person name="Banfield J.F."/>
        </authorList>
    </citation>
    <scope>NUCLEOTIDE SEQUENCE [LARGE SCALE GENOMIC DNA]</scope>
</reference>
<dbReference type="Proteomes" id="UP000177555">
    <property type="component" value="Unassembled WGS sequence"/>
</dbReference>
<sequence>MIEKTISRRELFGSFSSAEKSADKGISVVEGNIVIPNKPLLVPETKLSTVGYLAVAGALTASKLTLTRRDFLRASALVGGSLLLRPERAAAEEPYQIVPMEYERSLGWHRSYPWLPVDGRVEGEEATGFNEGGPWDKYDALDRILNGRRARSVYWQPTRDWLISVAYLALLENNGANSAWSGYCMDAAAAAFFAPRIEGPISVLGIDFTERDRLVIATMRWGGLAREMVDTSDIEDIKTRVENSEAVVVNHSTVPGQDWWGLVREVQGNSVVITRILKWDKDGLQTEYRHYSQLRGAYSLQENRPQPGFEGNFAVVDRTVGGLIVGTHQLVV</sequence>
<evidence type="ECO:0000313" key="2">
    <source>
        <dbReference type="Proteomes" id="UP000177555"/>
    </source>
</evidence>
<dbReference type="NCBIfam" id="TIGR01409">
    <property type="entry name" value="TAT_signal_seq"/>
    <property type="match status" value="1"/>
</dbReference>
<gene>
    <name evidence="1" type="ORF">A2867_03635</name>
</gene>
<comment type="caution">
    <text evidence="1">The sequence shown here is derived from an EMBL/GenBank/DDBJ whole genome shotgun (WGS) entry which is preliminary data.</text>
</comment>
<dbReference type="InterPro" id="IPR006311">
    <property type="entry name" value="TAT_signal"/>
</dbReference>
<dbReference type="InterPro" id="IPR019546">
    <property type="entry name" value="TAT_signal_bac_arc"/>
</dbReference>
<dbReference type="AlphaFoldDB" id="A0A1F5JH78"/>
<evidence type="ECO:0000313" key="1">
    <source>
        <dbReference type="EMBL" id="OGE27995.1"/>
    </source>
</evidence>
<accession>A0A1F5JH78</accession>
<proteinExistence type="predicted"/>